<accession>A0A3D6BTE3</accession>
<gene>
    <name evidence="1" type="ORF">DHV22_13245</name>
</gene>
<reference evidence="1 2" key="1">
    <citation type="journal article" date="2018" name="Nat. Biotechnol.">
        <title>A standardized bacterial taxonomy based on genome phylogeny substantially revises the tree of life.</title>
        <authorList>
            <person name="Parks D.H."/>
            <person name="Chuvochina M."/>
            <person name="Waite D.W."/>
            <person name="Rinke C."/>
            <person name="Skarshewski A."/>
            <person name="Chaumeil P.A."/>
            <person name="Hugenholtz P."/>
        </authorList>
    </citation>
    <scope>NUCLEOTIDE SEQUENCE [LARGE SCALE GENOMIC DNA]</scope>
    <source>
        <strain evidence="1">UBA10227</strain>
    </source>
</reference>
<dbReference type="AlphaFoldDB" id="A0A3D6BTE3"/>
<feature type="non-terminal residue" evidence="1">
    <location>
        <position position="67"/>
    </location>
</feature>
<dbReference type="EMBL" id="DPRK01000210">
    <property type="protein sequence ID" value="HCY82482.1"/>
    <property type="molecule type" value="Genomic_DNA"/>
</dbReference>
<sequence length="67" mass="7859">MGQNKIALKADFMVEKKQIKISQTITYHNTTEDTLDVVYLNDWNHSYATKTTPLAMRFAEEYSTEFH</sequence>
<dbReference type="Proteomes" id="UP000263268">
    <property type="component" value="Unassembled WGS sequence"/>
</dbReference>
<evidence type="ECO:0000313" key="1">
    <source>
        <dbReference type="EMBL" id="HCY82482.1"/>
    </source>
</evidence>
<organism evidence="1 2">
    <name type="scientific">Xanthomarina gelatinilytica</name>
    <dbReference type="NCBI Taxonomy" id="1137281"/>
    <lineage>
        <taxon>Bacteria</taxon>
        <taxon>Pseudomonadati</taxon>
        <taxon>Bacteroidota</taxon>
        <taxon>Flavobacteriia</taxon>
        <taxon>Flavobacteriales</taxon>
        <taxon>Flavobacteriaceae</taxon>
        <taxon>Xanthomarina</taxon>
    </lineage>
</organism>
<comment type="caution">
    <text evidence="1">The sequence shown here is derived from an EMBL/GenBank/DDBJ whole genome shotgun (WGS) entry which is preliminary data.</text>
</comment>
<name>A0A3D6BTE3_9FLAO</name>
<proteinExistence type="predicted"/>
<protein>
    <submittedName>
        <fullName evidence="1">Uncharacterized protein</fullName>
    </submittedName>
</protein>
<evidence type="ECO:0000313" key="2">
    <source>
        <dbReference type="Proteomes" id="UP000263268"/>
    </source>
</evidence>